<dbReference type="InterPro" id="IPR021760">
    <property type="entry name" value="RepC_C"/>
</dbReference>
<dbReference type="AlphaFoldDB" id="A0A840CD53"/>
<dbReference type="Proteomes" id="UP000585681">
    <property type="component" value="Unassembled WGS sequence"/>
</dbReference>
<gene>
    <name evidence="5" type="ORF">GGR17_003834</name>
</gene>
<keyword evidence="6" id="KW-1185">Reference proteome</keyword>
<proteinExistence type="predicted"/>
<dbReference type="NCBIfam" id="NF040974">
    <property type="entry name" value="RepABC_RepC"/>
    <property type="match status" value="1"/>
</dbReference>
<comment type="caution">
    <text evidence="5">The sequence shown here is derived from an EMBL/GenBank/DDBJ whole genome shotgun (WGS) entry which is preliminary data.</text>
</comment>
<evidence type="ECO:0000313" key="5">
    <source>
        <dbReference type="EMBL" id="MBB4023994.1"/>
    </source>
</evidence>
<protein>
    <submittedName>
        <fullName evidence="5">Replication initiation protein RepC</fullName>
    </submittedName>
</protein>
<reference evidence="5" key="1">
    <citation type="submission" date="2020-08" db="EMBL/GenBank/DDBJ databases">
        <title>Genomic Encyclopedia of Type Strains, Phase IV (KMG-IV): sequencing the most valuable type-strain genomes for metagenomic binning, comparative biology and taxonomic classification.</title>
        <authorList>
            <person name="Goeker M."/>
        </authorList>
    </citation>
    <scope>NUCLEOTIDE SEQUENCE [LARGE SCALE GENOMIC DNA]</scope>
    <source>
        <strain evidence="5">DSM 105040</strain>
    </source>
</reference>
<dbReference type="EMBL" id="JACIEQ010000017">
    <property type="protein sequence ID" value="MBB4023994.1"/>
    <property type="molecule type" value="Genomic_DNA"/>
</dbReference>
<organism evidence="5 6">
    <name type="scientific">Actibacterium naphthalenivorans</name>
    <dbReference type="NCBI Taxonomy" id="1614693"/>
    <lineage>
        <taxon>Bacteria</taxon>
        <taxon>Pseudomonadati</taxon>
        <taxon>Pseudomonadota</taxon>
        <taxon>Alphaproteobacteria</taxon>
        <taxon>Rhodobacterales</taxon>
        <taxon>Roseobacteraceae</taxon>
        <taxon>Actibacterium</taxon>
    </lineage>
</organism>
<dbReference type="Pfam" id="PF11800">
    <property type="entry name" value="RP-C_C"/>
    <property type="match status" value="1"/>
</dbReference>
<feature type="domain" description="Plasmid replication protein C N-terminal" evidence="3">
    <location>
        <begin position="7"/>
        <end position="178"/>
    </location>
</feature>
<evidence type="ECO:0000259" key="4">
    <source>
        <dbReference type="Pfam" id="PF11800"/>
    </source>
</evidence>
<dbReference type="InterPro" id="IPR047611">
    <property type="entry name" value="RepABC_RepC"/>
</dbReference>
<feature type="region of interest" description="Disordered" evidence="2">
    <location>
        <begin position="240"/>
        <end position="295"/>
    </location>
</feature>
<dbReference type="Pfam" id="PF03428">
    <property type="entry name" value="RP-C"/>
    <property type="match status" value="1"/>
</dbReference>
<feature type="coiled-coil region" evidence="1">
    <location>
        <begin position="143"/>
        <end position="170"/>
    </location>
</feature>
<evidence type="ECO:0000256" key="2">
    <source>
        <dbReference type="SAM" id="MobiDB-lite"/>
    </source>
</evidence>
<dbReference type="RefSeq" id="WP_054540717.1">
    <property type="nucleotide sequence ID" value="NZ_JACIEQ010000017.1"/>
</dbReference>
<evidence type="ECO:0000259" key="3">
    <source>
        <dbReference type="Pfam" id="PF03428"/>
    </source>
</evidence>
<feature type="domain" description="Plasmid replication protein C C-terminal" evidence="4">
    <location>
        <begin position="319"/>
        <end position="422"/>
    </location>
</feature>
<sequence length="426" mass="46895">MKHTGWRKPTPGLGVAEQLAQAGERVAVPKTRAFVALKRVGAHIGLKAGDMMLLDTLGAFTQAQDWNEGQRPIVWASNAYLMEQTGFSLSALKRHARRLAEHGVLCFQDSPNGKRWGRRDADGRIVEAYGFDLSPLSARVEEFEHLHARLQAERELCQRLKRQITVARRMIRARIEAAVSSALHGPWAQFMGLFNELLGRLPRRHQDSEQLARLLSWFKDLQQRVEAAYLRATGAVKPVENSADNAAETPGNTQETTPREVISEPHIPTTNQLDLVTSNTPKSGKPAATVPNALAKEPVGRDLETLVAETRKKRAVLDLPTILQACPEFASWARNMGGFVRDWGDLHRVAGQLSPMIGISALAWNITQDRMGKQLATAAFALVFEKHSAGEVASPGGYLRGMVEKAGAGDLHLERSFYGRLSGQAA</sequence>
<name>A0A840CD53_9RHOB</name>
<evidence type="ECO:0000313" key="6">
    <source>
        <dbReference type="Proteomes" id="UP000585681"/>
    </source>
</evidence>
<evidence type="ECO:0000256" key="1">
    <source>
        <dbReference type="SAM" id="Coils"/>
    </source>
</evidence>
<feature type="compositionally biased region" description="Polar residues" evidence="2">
    <location>
        <begin position="268"/>
        <end position="282"/>
    </location>
</feature>
<keyword evidence="1" id="KW-0175">Coiled coil</keyword>
<accession>A0A840CD53</accession>
<dbReference type="InterPro" id="IPR005090">
    <property type="entry name" value="RepC_N"/>
</dbReference>